<evidence type="ECO:0000256" key="5">
    <source>
        <dbReference type="ARBA" id="ARBA00022764"/>
    </source>
</evidence>
<dbReference type="PANTHER" id="PTHR35936">
    <property type="entry name" value="MEMBRANE-BOUND LYTIC MUREIN TRANSGLYCOSYLASE F"/>
    <property type="match status" value="1"/>
</dbReference>
<dbReference type="Proteomes" id="UP000672602">
    <property type="component" value="Unassembled WGS sequence"/>
</dbReference>
<evidence type="ECO:0000256" key="7">
    <source>
        <dbReference type="SAM" id="SignalP"/>
    </source>
</evidence>
<dbReference type="InterPro" id="IPR005768">
    <property type="entry name" value="Lys_Arg_Orn-bd"/>
</dbReference>
<feature type="signal peptide" evidence="7">
    <location>
        <begin position="1"/>
        <end position="26"/>
    </location>
</feature>
<evidence type="ECO:0000256" key="1">
    <source>
        <dbReference type="ARBA" id="ARBA00004418"/>
    </source>
</evidence>
<evidence type="ECO:0000256" key="4">
    <source>
        <dbReference type="ARBA" id="ARBA00022729"/>
    </source>
</evidence>
<dbReference type="SUPFAM" id="SSF53850">
    <property type="entry name" value="Periplasmic binding protein-like II"/>
    <property type="match status" value="1"/>
</dbReference>
<evidence type="ECO:0000313" key="9">
    <source>
        <dbReference type="EMBL" id="MBP5858841.1"/>
    </source>
</evidence>
<proteinExistence type="inferred from homology"/>
<dbReference type="Pfam" id="PF00497">
    <property type="entry name" value="SBP_bac_3"/>
    <property type="match status" value="1"/>
</dbReference>
<dbReference type="Gene3D" id="3.40.190.10">
    <property type="entry name" value="Periplasmic binding protein-like II"/>
    <property type="match status" value="2"/>
</dbReference>
<keyword evidence="5" id="KW-0574">Periplasm</keyword>
<comment type="similarity">
    <text evidence="2 6">Belongs to the bacterial solute-binding protein 3 family.</text>
</comment>
<dbReference type="InterPro" id="IPR018313">
    <property type="entry name" value="SBP_3_CS"/>
</dbReference>
<comment type="subcellular location">
    <subcellularLocation>
        <location evidence="1">Periplasm</location>
    </subcellularLocation>
</comment>
<comment type="caution">
    <text evidence="9">The sequence shown here is derived from an EMBL/GenBank/DDBJ whole genome shotgun (WGS) entry which is preliminary data.</text>
</comment>
<dbReference type="AlphaFoldDB" id="A0A8J7V2H5"/>
<keyword evidence="10" id="KW-1185">Reference proteome</keyword>
<organism evidence="9 10">
    <name type="scientific">Marivibrio halodurans</name>
    <dbReference type="NCBI Taxonomy" id="2039722"/>
    <lineage>
        <taxon>Bacteria</taxon>
        <taxon>Pseudomonadati</taxon>
        <taxon>Pseudomonadota</taxon>
        <taxon>Alphaproteobacteria</taxon>
        <taxon>Rhodospirillales</taxon>
        <taxon>Rhodospirillaceae</taxon>
        <taxon>Marivibrio</taxon>
    </lineage>
</organism>
<evidence type="ECO:0000313" key="10">
    <source>
        <dbReference type="Proteomes" id="UP000672602"/>
    </source>
</evidence>
<keyword evidence="4 7" id="KW-0732">Signal</keyword>
<name>A0A8J7V2H5_9PROT</name>
<accession>A0A8J7V2H5</accession>
<gene>
    <name evidence="9" type="ORF">KAJ83_17615</name>
</gene>
<evidence type="ECO:0000256" key="2">
    <source>
        <dbReference type="ARBA" id="ARBA00010333"/>
    </source>
</evidence>
<dbReference type="PANTHER" id="PTHR35936:SF17">
    <property type="entry name" value="ARGININE-BINDING EXTRACELLULAR PROTEIN ARTP"/>
    <property type="match status" value="1"/>
</dbReference>
<reference evidence="9" key="1">
    <citation type="submission" date="2021-04" db="EMBL/GenBank/DDBJ databases">
        <authorList>
            <person name="Zhang D.-C."/>
        </authorList>
    </citation>
    <scope>NUCLEOTIDE SEQUENCE</scope>
    <source>
        <strain evidence="9">CGMCC 1.15697</strain>
    </source>
</reference>
<keyword evidence="3" id="KW-0813">Transport</keyword>
<dbReference type="InterPro" id="IPR001638">
    <property type="entry name" value="Solute-binding_3/MltF_N"/>
</dbReference>
<evidence type="ECO:0000259" key="8">
    <source>
        <dbReference type="SMART" id="SM00062"/>
    </source>
</evidence>
<evidence type="ECO:0000256" key="6">
    <source>
        <dbReference type="RuleBase" id="RU003744"/>
    </source>
</evidence>
<dbReference type="PROSITE" id="PS01039">
    <property type="entry name" value="SBP_BACTERIAL_3"/>
    <property type="match status" value="1"/>
</dbReference>
<dbReference type="EMBL" id="JAGMWN010000012">
    <property type="protein sequence ID" value="MBP5858841.1"/>
    <property type="molecule type" value="Genomic_DNA"/>
</dbReference>
<sequence length="264" mass="28851">MRFTRLTATIAAGAFALGLGMGAASAEDTLRIGVEGAYPPFSWTEADGTLKGFDIDIARALCEQMGRDCELVPQDWDGIIPALLAKKYDAIVASMSITEERKKRVNFTDKYYNTPAKFVAPADADFEATTEGLDGKVVGVQRGTIHQCYMEKAFPDVELALYATQEEVFLDLASGRIDAQISDSIQAKEGFLDKEEGEGFAFLGDDQFDLECHGEGAGIAVRKEDDDLRVAFNDAIKALRENGTYAEINDKYFEFDVYGAEPGS</sequence>
<dbReference type="CDD" id="cd13703">
    <property type="entry name" value="PBP2_HisJ_LAO"/>
    <property type="match status" value="1"/>
</dbReference>
<feature type="chain" id="PRO_5035276491" evidence="7">
    <location>
        <begin position="27"/>
        <end position="264"/>
    </location>
</feature>
<feature type="domain" description="Solute-binding protein family 3/N-terminal" evidence="8">
    <location>
        <begin position="29"/>
        <end position="256"/>
    </location>
</feature>
<protein>
    <submittedName>
        <fullName evidence="9">ABC transporter substrate-binding protein</fullName>
    </submittedName>
</protein>
<evidence type="ECO:0000256" key="3">
    <source>
        <dbReference type="ARBA" id="ARBA00022448"/>
    </source>
</evidence>
<dbReference type="RefSeq" id="WP_210683435.1">
    <property type="nucleotide sequence ID" value="NZ_JAGMWN010000012.1"/>
</dbReference>
<dbReference type="NCBIfam" id="TIGR01096">
    <property type="entry name" value="3A0103s03R"/>
    <property type="match status" value="1"/>
</dbReference>
<dbReference type="GO" id="GO:0030288">
    <property type="term" value="C:outer membrane-bounded periplasmic space"/>
    <property type="evidence" value="ECO:0007669"/>
    <property type="project" value="InterPro"/>
</dbReference>
<dbReference type="SMART" id="SM00062">
    <property type="entry name" value="PBPb"/>
    <property type="match status" value="1"/>
</dbReference>